<dbReference type="GO" id="GO:0016020">
    <property type="term" value="C:membrane"/>
    <property type="evidence" value="ECO:0007669"/>
    <property type="project" value="UniProtKB-SubCell"/>
</dbReference>
<dbReference type="GO" id="GO:0004252">
    <property type="term" value="F:serine-type endopeptidase activity"/>
    <property type="evidence" value="ECO:0007669"/>
    <property type="project" value="InterPro"/>
</dbReference>
<proteinExistence type="predicted"/>
<evidence type="ECO:0000313" key="7">
    <source>
        <dbReference type="EMBL" id="TWT36727.1"/>
    </source>
</evidence>
<evidence type="ECO:0000259" key="6">
    <source>
        <dbReference type="Pfam" id="PF01694"/>
    </source>
</evidence>
<evidence type="ECO:0000256" key="5">
    <source>
        <dbReference type="SAM" id="Phobius"/>
    </source>
</evidence>
<feature type="transmembrane region" description="Helical" evidence="5">
    <location>
        <begin position="21"/>
        <end position="48"/>
    </location>
</feature>
<keyword evidence="2 5" id="KW-0812">Transmembrane</keyword>
<dbReference type="PANTHER" id="PTHR43066:SF5">
    <property type="entry name" value="RHOMBOID-LIKE PROTEIN 11, CHLOROPLASTIC-RELATED"/>
    <property type="match status" value="1"/>
</dbReference>
<evidence type="ECO:0000256" key="4">
    <source>
        <dbReference type="ARBA" id="ARBA00023136"/>
    </source>
</evidence>
<dbReference type="Pfam" id="PF01694">
    <property type="entry name" value="Rhomboid"/>
    <property type="match status" value="1"/>
</dbReference>
<organism evidence="7 8">
    <name type="scientific">Posidoniimonas corsicana</name>
    <dbReference type="NCBI Taxonomy" id="1938618"/>
    <lineage>
        <taxon>Bacteria</taxon>
        <taxon>Pseudomonadati</taxon>
        <taxon>Planctomycetota</taxon>
        <taxon>Planctomycetia</taxon>
        <taxon>Pirellulales</taxon>
        <taxon>Lacipirellulaceae</taxon>
        <taxon>Posidoniimonas</taxon>
    </lineage>
</organism>
<protein>
    <submittedName>
        <fullName evidence="7">Rhomboid family protein</fullName>
    </submittedName>
</protein>
<gene>
    <name evidence="7" type="ORF">KOR34_16670</name>
</gene>
<keyword evidence="8" id="KW-1185">Reference proteome</keyword>
<dbReference type="OrthoDB" id="267668at2"/>
<dbReference type="Gene3D" id="1.20.1540.10">
    <property type="entry name" value="Rhomboid-like"/>
    <property type="match status" value="1"/>
</dbReference>
<keyword evidence="3 5" id="KW-1133">Transmembrane helix</keyword>
<keyword evidence="4 5" id="KW-0472">Membrane</keyword>
<dbReference type="PANTHER" id="PTHR43066">
    <property type="entry name" value="RHOMBOID-RELATED PROTEIN"/>
    <property type="match status" value="1"/>
</dbReference>
<evidence type="ECO:0000256" key="2">
    <source>
        <dbReference type="ARBA" id="ARBA00022692"/>
    </source>
</evidence>
<evidence type="ECO:0000313" key="8">
    <source>
        <dbReference type="Proteomes" id="UP000316714"/>
    </source>
</evidence>
<name>A0A5C5VFK9_9BACT</name>
<accession>A0A5C5VFK9</accession>
<dbReference type="AlphaFoldDB" id="A0A5C5VFK9"/>
<comment type="caution">
    <text evidence="7">The sequence shown here is derived from an EMBL/GenBank/DDBJ whole genome shotgun (WGS) entry which is preliminary data.</text>
</comment>
<feature type="domain" description="Peptidase S54 rhomboid" evidence="6">
    <location>
        <begin position="57"/>
        <end position="215"/>
    </location>
</feature>
<feature type="transmembrane region" description="Helical" evidence="5">
    <location>
        <begin position="122"/>
        <end position="141"/>
    </location>
</feature>
<dbReference type="SUPFAM" id="SSF144091">
    <property type="entry name" value="Rhomboid-like"/>
    <property type="match status" value="1"/>
</dbReference>
<reference evidence="7 8" key="1">
    <citation type="submission" date="2019-02" db="EMBL/GenBank/DDBJ databases">
        <title>Deep-cultivation of Planctomycetes and their phenomic and genomic characterization uncovers novel biology.</title>
        <authorList>
            <person name="Wiegand S."/>
            <person name="Jogler M."/>
            <person name="Boedeker C."/>
            <person name="Pinto D."/>
            <person name="Vollmers J."/>
            <person name="Rivas-Marin E."/>
            <person name="Kohn T."/>
            <person name="Peeters S.H."/>
            <person name="Heuer A."/>
            <person name="Rast P."/>
            <person name="Oberbeckmann S."/>
            <person name="Bunk B."/>
            <person name="Jeske O."/>
            <person name="Meyerdierks A."/>
            <person name="Storesund J.E."/>
            <person name="Kallscheuer N."/>
            <person name="Luecker S."/>
            <person name="Lage O.M."/>
            <person name="Pohl T."/>
            <person name="Merkel B.J."/>
            <person name="Hornburger P."/>
            <person name="Mueller R.-W."/>
            <person name="Bruemmer F."/>
            <person name="Labrenz M."/>
            <person name="Spormann A.M."/>
            <person name="Op Den Camp H."/>
            <person name="Overmann J."/>
            <person name="Amann R."/>
            <person name="Jetten M.S.M."/>
            <person name="Mascher T."/>
            <person name="Medema M.H."/>
            <person name="Devos D.P."/>
            <person name="Kaster A.-K."/>
            <person name="Ovreas L."/>
            <person name="Rohde M."/>
            <person name="Galperin M.Y."/>
            <person name="Jogler C."/>
        </authorList>
    </citation>
    <scope>NUCLEOTIDE SEQUENCE [LARGE SCALE GENOMIC DNA]</scope>
    <source>
        <strain evidence="7 8">KOR34</strain>
    </source>
</reference>
<evidence type="ECO:0000256" key="3">
    <source>
        <dbReference type="ARBA" id="ARBA00022989"/>
    </source>
</evidence>
<feature type="transmembrane region" description="Helical" evidence="5">
    <location>
        <begin position="148"/>
        <end position="176"/>
    </location>
</feature>
<dbReference type="InterPro" id="IPR035952">
    <property type="entry name" value="Rhomboid-like_sf"/>
</dbReference>
<sequence length="400" mass="44364">MFFFLPVSTDAPVYYWPFATVGLIVVNLVTFFLAVLGVLPGLDAAWVLNYGELNPVQWLLSAFMHEDVFHLVGNMVFLWVFGLVVEGKLGSGRFLACYLGIAVLESAIEQLLFLGYQGPASGSLGASTAIYGIMAMALVWAPRNEIQVWYLIWVFLLFMGSADVPIVVLCLIYIGLDVLGLVLFHLLGGVAGSASGWLHLAGLFLGFPIAVFLLKTKSVDCEGWDLFHVWAGETPSVDKETEKDLEFSKKRREKEQTQRQQLAVDALGQLRVYLQNANGLAALKLMDKLQHDHEVTIELDEAELVPLIRLLHQAGKYRESAQFMARLIELRGDHAADPVRLKLAQICVVEINKPARALELLGQVDAKRLSPEHLKLAKKIAAKARVLQQEGELELDDGAW</sequence>
<feature type="transmembrane region" description="Helical" evidence="5">
    <location>
        <begin position="196"/>
        <end position="214"/>
    </location>
</feature>
<comment type="subcellular location">
    <subcellularLocation>
        <location evidence="1">Membrane</location>
        <topology evidence="1">Multi-pass membrane protein</topology>
    </subcellularLocation>
</comment>
<dbReference type="InterPro" id="IPR022764">
    <property type="entry name" value="Peptidase_S54_rhomboid_dom"/>
</dbReference>
<dbReference type="Proteomes" id="UP000316714">
    <property type="component" value="Unassembled WGS sequence"/>
</dbReference>
<dbReference type="EMBL" id="SIHJ01000001">
    <property type="protein sequence ID" value="TWT36727.1"/>
    <property type="molecule type" value="Genomic_DNA"/>
</dbReference>
<dbReference type="RefSeq" id="WP_146563873.1">
    <property type="nucleotide sequence ID" value="NZ_SIHJ01000001.1"/>
</dbReference>
<feature type="transmembrane region" description="Helical" evidence="5">
    <location>
        <begin position="68"/>
        <end position="85"/>
    </location>
</feature>
<feature type="transmembrane region" description="Helical" evidence="5">
    <location>
        <begin position="97"/>
        <end position="116"/>
    </location>
</feature>
<evidence type="ECO:0000256" key="1">
    <source>
        <dbReference type="ARBA" id="ARBA00004141"/>
    </source>
</evidence>